<evidence type="ECO:0000256" key="1">
    <source>
        <dbReference type="ARBA" id="ARBA00022723"/>
    </source>
</evidence>
<dbReference type="PANTHER" id="PTHR43782:SF3">
    <property type="entry name" value="ARGINASE"/>
    <property type="match status" value="1"/>
</dbReference>
<evidence type="ECO:0000256" key="4">
    <source>
        <dbReference type="PROSITE-ProRule" id="PRU00742"/>
    </source>
</evidence>
<dbReference type="RefSeq" id="WP_092340591.1">
    <property type="nucleotide sequence ID" value="NZ_FNIB01000006.1"/>
</dbReference>
<dbReference type="Pfam" id="PF00491">
    <property type="entry name" value="Arginase"/>
    <property type="match status" value="1"/>
</dbReference>
<dbReference type="SUPFAM" id="SSF52768">
    <property type="entry name" value="Arginase/deacetylase"/>
    <property type="match status" value="1"/>
</dbReference>
<dbReference type="STRING" id="1424659.SAMN05216368_10667"/>
<reference evidence="6 8" key="2">
    <citation type="submission" date="2019-03" db="EMBL/GenBank/DDBJ databases">
        <title>Genomics of glacier-inhabiting Cryobacterium strains.</title>
        <authorList>
            <person name="Liu Q."/>
            <person name="Xin Y.-H."/>
        </authorList>
    </citation>
    <scope>NUCLEOTIDE SEQUENCE [LARGE SCALE GENOMIC DNA]</scope>
    <source>
        <strain evidence="6 8">Hh8</strain>
    </source>
</reference>
<evidence type="ECO:0000313" key="7">
    <source>
        <dbReference type="Proteomes" id="UP000199639"/>
    </source>
</evidence>
<keyword evidence="1" id="KW-0479">Metal-binding</keyword>
<proteinExistence type="inferred from homology"/>
<dbReference type="CDD" id="cd09999">
    <property type="entry name" value="Arginase-like_1"/>
    <property type="match status" value="1"/>
</dbReference>
<sequence>MAPTFVVVPQWQGSISPRAMRLVDGAAAIQGDLPFSATRLVDVPVEAGDALDTGVHRFSAIAQVRERHTKILKDTTDWALSIGGDCGITLAAVEHAARTHPNDLAVVWFDAHPDLHTPESSPSGGFCGMVLRAISGEGPTELDLQASSTVPLENVVLAGIRDVDDAEDVLLHERSLVSVSCSELADPAALVAAIAATGATHVFVHIDLDVLDPSALDGLSDLIPFGLSVADLGGAITALRAEFTLAGATITGFAPASPEAANDDLPSILRIIGALTR</sequence>
<evidence type="ECO:0000256" key="3">
    <source>
        <dbReference type="ARBA" id="ARBA00023211"/>
    </source>
</evidence>
<dbReference type="GO" id="GO:0004053">
    <property type="term" value="F:arginase activity"/>
    <property type="evidence" value="ECO:0007669"/>
    <property type="project" value="TreeGrafter"/>
</dbReference>
<evidence type="ECO:0000313" key="6">
    <source>
        <dbReference type="EMBL" id="TFB81581.1"/>
    </source>
</evidence>
<evidence type="ECO:0000313" key="8">
    <source>
        <dbReference type="Proteomes" id="UP000298252"/>
    </source>
</evidence>
<keyword evidence="2" id="KW-0378">Hydrolase</keyword>
<protein>
    <submittedName>
        <fullName evidence="5 6">Arginase</fullName>
    </submittedName>
</protein>
<reference evidence="5 7" key="1">
    <citation type="submission" date="2016-10" db="EMBL/GenBank/DDBJ databases">
        <authorList>
            <person name="Varghese N."/>
            <person name="Submissions S."/>
        </authorList>
    </citation>
    <scope>NUCLEOTIDE SEQUENCE [LARGE SCALE GENOMIC DNA]</scope>
    <source>
        <strain evidence="5 7">CGMCC 1.11215</strain>
    </source>
</reference>
<dbReference type="AlphaFoldDB" id="A0A4R8VDW4"/>
<keyword evidence="8" id="KW-1185">Reference proteome</keyword>
<accession>A0A4R8VDW4</accession>
<dbReference type="Proteomes" id="UP000298252">
    <property type="component" value="Unassembled WGS sequence"/>
</dbReference>
<gene>
    <name evidence="6" type="ORF">E3O21_01860</name>
    <name evidence="5" type="ORF">SAMN05216368_10667</name>
</gene>
<dbReference type="InterPro" id="IPR006035">
    <property type="entry name" value="Ureohydrolase"/>
</dbReference>
<dbReference type="Gene3D" id="3.40.800.10">
    <property type="entry name" value="Ureohydrolase domain"/>
    <property type="match status" value="1"/>
</dbReference>
<dbReference type="GO" id="GO:0030145">
    <property type="term" value="F:manganese ion binding"/>
    <property type="evidence" value="ECO:0007669"/>
    <property type="project" value="TreeGrafter"/>
</dbReference>
<dbReference type="PANTHER" id="PTHR43782">
    <property type="entry name" value="ARGINASE"/>
    <property type="match status" value="1"/>
</dbReference>
<evidence type="ECO:0000256" key="2">
    <source>
        <dbReference type="ARBA" id="ARBA00022801"/>
    </source>
</evidence>
<dbReference type="EMBL" id="SOFD01000005">
    <property type="protein sequence ID" value="TFB81581.1"/>
    <property type="molecule type" value="Genomic_DNA"/>
</dbReference>
<dbReference type="PRINTS" id="PR00116">
    <property type="entry name" value="ARGINASE"/>
</dbReference>
<dbReference type="GO" id="GO:0005829">
    <property type="term" value="C:cytosol"/>
    <property type="evidence" value="ECO:0007669"/>
    <property type="project" value="TreeGrafter"/>
</dbReference>
<dbReference type="EMBL" id="FNIB01000006">
    <property type="protein sequence ID" value="SDN57496.1"/>
    <property type="molecule type" value="Genomic_DNA"/>
</dbReference>
<comment type="similarity">
    <text evidence="4">Belongs to the arginase family.</text>
</comment>
<dbReference type="Proteomes" id="UP000199639">
    <property type="component" value="Unassembled WGS sequence"/>
</dbReference>
<evidence type="ECO:0000313" key="5">
    <source>
        <dbReference type="EMBL" id="SDN57496.1"/>
    </source>
</evidence>
<dbReference type="PROSITE" id="PS51409">
    <property type="entry name" value="ARGINASE_2"/>
    <property type="match status" value="1"/>
</dbReference>
<organism evidence="5 7">
    <name type="scientific">Cryobacterium flavum</name>
    <dbReference type="NCBI Taxonomy" id="1424659"/>
    <lineage>
        <taxon>Bacteria</taxon>
        <taxon>Bacillati</taxon>
        <taxon>Actinomycetota</taxon>
        <taxon>Actinomycetes</taxon>
        <taxon>Micrococcales</taxon>
        <taxon>Microbacteriaceae</taxon>
        <taxon>Cryobacterium</taxon>
    </lineage>
</organism>
<name>A0A4R8VDW4_9MICO</name>
<keyword evidence="3" id="KW-0464">Manganese</keyword>
<dbReference type="InterPro" id="IPR023696">
    <property type="entry name" value="Ureohydrolase_dom_sf"/>
</dbReference>